<dbReference type="EMBL" id="QJKJ01011281">
    <property type="protein sequence ID" value="RDX71559.1"/>
    <property type="molecule type" value="Genomic_DNA"/>
</dbReference>
<evidence type="ECO:0000256" key="2">
    <source>
        <dbReference type="SAM" id="Phobius"/>
    </source>
</evidence>
<evidence type="ECO:0008006" key="5">
    <source>
        <dbReference type="Google" id="ProtNLM"/>
    </source>
</evidence>
<dbReference type="PANTHER" id="PTHR35275">
    <property type="entry name" value="ZCF37"/>
    <property type="match status" value="1"/>
</dbReference>
<feature type="compositionally biased region" description="Low complexity" evidence="1">
    <location>
        <begin position="281"/>
        <end position="291"/>
    </location>
</feature>
<dbReference type="InterPro" id="IPR045880">
    <property type="entry name" value="ZCF37"/>
</dbReference>
<dbReference type="STRING" id="157652.A0A371EZX1"/>
<keyword evidence="2" id="KW-0812">Transmembrane</keyword>
<evidence type="ECO:0000256" key="1">
    <source>
        <dbReference type="SAM" id="MobiDB-lite"/>
    </source>
</evidence>
<dbReference type="AlphaFoldDB" id="A0A371EZX1"/>
<organism evidence="3 4">
    <name type="scientific">Mucuna pruriens</name>
    <name type="common">Velvet bean</name>
    <name type="synonym">Dolichos pruriens</name>
    <dbReference type="NCBI Taxonomy" id="157652"/>
    <lineage>
        <taxon>Eukaryota</taxon>
        <taxon>Viridiplantae</taxon>
        <taxon>Streptophyta</taxon>
        <taxon>Embryophyta</taxon>
        <taxon>Tracheophyta</taxon>
        <taxon>Spermatophyta</taxon>
        <taxon>Magnoliopsida</taxon>
        <taxon>eudicotyledons</taxon>
        <taxon>Gunneridae</taxon>
        <taxon>Pentapetalae</taxon>
        <taxon>rosids</taxon>
        <taxon>fabids</taxon>
        <taxon>Fabales</taxon>
        <taxon>Fabaceae</taxon>
        <taxon>Papilionoideae</taxon>
        <taxon>50 kb inversion clade</taxon>
        <taxon>NPAAA clade</taxon>
        <taxon>indigoferoid/millettioid clade</taxon>
        <taxon>Phaseoleae</taxon>
        <taxon>Mucuna</taxon>
    </lineage>
</organism>
<dbReference type="PANTHER" id="PTHR35275:SF11">
    <property type="entry name" value="PUTATIVE-RELATED"/>
    <property type="match status" value="1"/>
</dbReference>
<reference evidence="3" key="1">
    <citation type="submission" date="2018-05" db="EMBL/GenBank/DDBJ databases">
        <title>Draft genome of Mucuna pruriens seed.</title>
        <authorList>
            <person name="Nnadi N.E."/>
            <person name="Vos R."/>
            <person name="Hasami M.H."/>
            <person name="Devisetty U.K."/>
            <person name="Aguiy J.C."/>
        </authorList>
    </citation>
    <scope>NUCLEOTIDE SEQUENCE [LARGE SCALE GENOMIC DNA]</scope>
    <source>
        <strain evidence="3">JCA_2017</strain>
    </source>
</reference>
<feature type="compositionally biased region" description="Polar residues" evidence="1">
    <location>
        <begin position="256"/>
        <end position="268"/>
    </location>
</feature>
<feature type="non-terminal residue" evidence="3">
    <location>
        <position position="1"/>
    </location>
</feature>
<dbReference type="Proteomes" id="UP000257109">
    <property type="component" value="Unassembled WGS sequence"/>
</dbReference>
<dbReference type="OrthoDB" id="1932497at2759"/>
<comment type="caution">
    <text evidence="3">The sequence shown here is derived from an EMBL/GenBank/DDBJ whole genome shotgun (WGS) entry which is preliminary data.</text>
</comment>
<evidence type="ECO:0000313" key="3">
    <source>
        <dbReference type="EMBL" id="RDX71559.1"/>
    </source>
</evidence>
<keyword evidence="2" id="KW-0472">Membrane</keyword>
<keyword evidence="4" id="KW-1185">Reference proteome</keyword>
<sequence length="346" mass="39784">MHTLNPFVCGSFHNEYDEACLASPLSSPKKYKRKDSRKNPYSTRGLEKFSELLADLDEKRQKVYSETNPHDISFVRFVYSNTDDIVPVVVKVKKNSNKDQKHKRQELKVVRARTTTFTSELIHTDQEHKIESEGKVAKMNNFPWEIGKPSFYLPVLLIMILWLLITHGRIFTILCICIFWFTIYIIRGPYQAPQTRRSMMIKKSYDRAMSDSRIVMSNEGARRKYYVRQCSEKIGESEGSKKKDYVRVGSDKKINIQGSSSVSPTNSGDPHGSKKNKNVNEGSSSPSPRSGGDSEGSKKNKKKIWRQFSHKKTSISLISELGIEFFFGGVNMCRNVREKQLPFQEE</sequence>
<feature type="transmembrane region" description="Helical" evidence="2">
    <location>
        <begin position="149"/>
        <end position="165"/>
    </location>
</feature>
<protein>
    <recommendedName>
        <fullName evidence="5">ZCF37</fullName>
    </recommendedName>
</protein>
<proteinExistence type="predicted"/>
<accession>A0A371EZX1</accession>
<name>A0A371EZX1_MUCPR</name>
<evidence type="ECO:0000313" key="4">
    <source>
        <dbReference type="Proteomes" id="UP000257109"/>
    </source>
</evidence>
<feature type="region of interest" description="Disordered" evidence="1">
    <location>
        <begin position="255"/>
        <end position="305"/>
    </location>
</feature>
<feature type="transmembrane region" description="Helical" evidence="2">
    <location>
        <begin position="171"/>
        <end position="190"/>
    </location>
</feature>
<gene>
    <name evidence="3" type="ORF">CR513_49071</name>
</gene>
<keyword evidence="2" id="KW-1133">Transmembrane helix</keyword>